<comment type="caution">
    <text evidence="1">The sequence shown here is derived from an EMBL/GenBank/DDBJ whole genome shotgun (WGS) entry which is preliminary data.</text>
</comment>
<organism evidence="1 2">
    <name type="scientific">Candidatus Methanodesulfokora washburnensis</name>
    <dbReference type="NCBI Taxonomy" id="2478471"/>
    <lineage>
        <taxon>Archaea</taxon>
        <taxon>Thermoproteota</taxon>
        <taxon>Candidatus Korarchaeia</taxon>
        <taxon>Candidatus Korarchaeia incertae sedis</taxon>
        <taxon>Candidatus Methanodesulfokora</taxon>
    </lineage>
</organism>
<reference evidence="1 2" key="1">
    <citation type="submission" date="2018-10" db="EMBL/GenBank/DDBJ databases">
        <title>Co-occurring genomic capacity for anaerobic methane metabolism and dissimilatory sulfite reduction discovered in the Korarchaeota.</title>
        <authorList>
            <person name="Mckay L.J."/>
            <person name="Dlakic M."/>
            <person name="Fields M.W."/>
            <person name="Delmont T.O."/>
            <person name="Eren A.M."/>
            <person name="Jay Z.J."/>
            <person name="Klingelsmith K.B."/>
            <person name="Rusch D.B."/>
            <person name="Inskeep W.P."/>
        </authorList>
    </citation>
    <scope>NUCLEOTIDE SEQUENCE [LARGE SCALE GENOMIC DNA]</scope>
    <source>
        <strain evidence="1 2">MDKW</strain>
    </source>
</reference>
<proteinExistence type="predicted"/>
<dbReference type="RefSeq" id="WP_125673034.1">
    <property type="nucleotide sequence ID" value="NZ_RCOS01000179.1"/>
</dbReference>
<dbReference type="EMBL" id="RCOS01000179">
    <property type="protein sequence ID" value="RSN71245.1"/>
    <property type="molecule type" value="Genomic_DNA"/>
</dbReference>
<dbReference type="SUPFAM" id="SSF52467">
    <property type="entry name" value="DHS-like NAD/FAD-binding domain"/>
    <property type="match status" value="1"/>
</dbReference>
<sequence length="317" mass="37695">MYEPIAESLAPELLKLLERVLQEYPDKKLLRDIIVTKVVEELNEEARRGQLPPMPPEWEIKRRFEDYVVSISTSLFRSLRRERVQDLIKSYGRVIVLIGAGFSSDAGIPLARFLNKIDFKEALKDKLKSEEFKKIFKQDMVEREVVKVTKAHEIVAEMFHHKVIIEIICLNWDDLIEKAYQHMYSRKIRKINREEQQPSDDDGDGFYHYLWKFHGDVEDLDYEWIYPGMGGRVFRAFHQYVPELQKHALVFLIIGYSEQEEEIKEEVIRPLESSKYIHTFRIGMDLRLFNQYPKNYIVAPAEWIVPVLFEEARKLML</sequence>
<gene>
    <name evidence="1" type="ORF">D6D85_16405</name>
</gene>
<dbReference type="AlphaFoldDB" id="A0A429GBR8"/>
<dbReference type="Proteomes" id="UP000277582">
    <property type="component" value="Unassembled WGS sequence"/>
</dbReference>
<name>A0A429GBR8_9CREN</name>
<protein>
    <submittedName>
        <fullName evidence="1">Uncharacterized protein</fullName>
    </submittedName>
</protein>
<dbReference type="Gene3D" id="3.40.50.1220">
    <property type="entry name" value="TPP-binding domain"/>
    <property type="match status" value="1"/>
</dbReference>
<evidence type="ECO:0000313" key="1">
    <source>
        <dbReference type="EMBL" id="RSN71245.1"/>
    </source>
</evidence>
<evidence type="ECO:0000313" key="2">
    <source>
        <dbReference type="Proteomes" id="UP000277582"/>
    </source>
</evidence>
<keyword evidence="2" id="KW-1185">Reference proteome</keyword>
<accession>A0A429GBR8</accession>
<dbReference type="InterPro" id="IPR029035">
    <property type="entry name" value="DHS-like_NAD/FAD-binding_dom"/>
</dbReference>